<comment type="catalytic activity">
    <reaction evidence="1">
        <text>ATP + protein L-histidine = ADP + protein N-phospho-L-histidine.</text>
        <dbReference type="EC" id="2.7.13.3"/>
    </reaction>
</comment>
<evidence type="ECO:0000313" key="10">
    <source>
        <dbReference type="EMBL" id="CEM04579.1"/>
    </source>
</evidence>
<reference evidence="10" key="1">
    <citation type="submission" date="2014-11" db="EMBL/GenBank/DDBJ databases">
        <authorList>
            <person name="Otto D Thomas"/>
            <person name="Naeem Raeece"/>
        </authorList>
    </citation>
    <scope>NUCLEOTIDE SEQUENCE</scope>
</reference>
<protein>
    <recommendedName>
        <fullName evidence="2">histidine kinase</fullName>
        <ecNumber evidence="2">2.7.13.3</ecNumber>
    </recommendedName>
</protein>
<proteinExistence type="predicted"/>
<feature type="transmembrane region" description="Helical" evidence="7">
    <location>
        <begin position="49"/>
        <end position="69"/>
    </location>
</feature>
<feature type="transmembrane region" description="Helical" evidence="7">
    <location>
        <begin position="162"/>
        <end position="180"/>
    </location>
</feature>
<dbReference type="Gene3D" id="3.40.50.2300">
    <property type="match status" value="1"/>
</dbReference>
<evidence type="ECO:0000259" key="9">
    <source>
        <dbReference type="PROSITE" id="PS50110"/>
    </source>
</evidence>
<dbReference type="InterPro" id="IPR004358">
    <property type="entry name" value="Sig_transdc_His_kin-like_C"/>
</dbReference>
<feature type="transmembrane region" description="Helical" evidence="7">
    <location>
        <begin position="76"/>
        <end position="95"/>
    </location>
</feature>
<dbReference type="SMART" id="SM00387">
    <property type="entry name" value="HATPase_c"/>
    <property type="match status" value="1"/>
</dbReference>
<evidence type="ECO:0000256" key="1">
    <source>
        <dbReference type="ARBA" id="ARBA00000085"/>
    </source>
</evidence>
<dbReference type="GO" id="GO:0009927">
    <property type="term" value="F:histidine phosphotransfer kinase activity"/>
    <property type="evidence" value="ECO:0007669"/>
    <property type="project" value="TreeGrafter"/>
</dbReference>
<keyword evidence="7" id="KW-0812">Transmembrane</keyword>
<keyword evidence="4" id="KW-0418">Kinase</keyword>
<dbReference type="InterPro" id="IPR001789">
    <property type="entry name" value="Sig_transdc_resp-reg_receiver"/>
</dbReference>
<sequence length="861" mass="95061">MKQGLSERGQRLKAIRRQLMTLRWPFLFLVGPQTTVFVCVLYYLGVLTAIATCFAVLTVITVSTLPLVALQFGNNIDIVAAVFASLVAVFTNIAASQLPVLMSSEELQFHHVASFIFSVTIGSLLEYRSSVFCAYLAVTFAAWYLMRLVSLEDATWEFHMKTTFAFSIIMGALCTMLRFLNEGSFQAGAEVERLRQHTQMLQGEVEDAKDQKHSFLAYIMHEVRNPLSAACLLVCEQESQIAEMREMMAKMREKRKGGDGQGVPPNLAFEMEALIDSLEGLSKTVQSQIDQIGSICNDVLHLEKLASGKFEYNISVNSLRSFFSHAAKEAAAVMKQKGVALKAEICLDPELSTAASLSTRADFPRLRQVISNFMSNARKFTPSRGLVIFRMEVSTLHTPPLHHAPGMCEHASQLPDSAFSFSLDNTQGKETKDTPQQPQWIHIRVSVKDSAVGIAPEDLPKLFRPYAQIRAGEQQKGGGTGLGLCICKTFVEAHCGGQIGALSAGNGSGSEFFFQFDAPLAADSQVRQTGTEPEVALCPPKEVKMEKKEKICLQIETFKMDTETGRESTLTPRRPFTSLLPESTFFPRSSFTPTQTQPKPRIPSGLEEIPISRDVSSEAPSFYSVSASDQEGEGPRQRRGSRLQESKTISFAPGEVGGGKAGEEEEARMENSVSLTSPTHRMRRASIAGHRDELPSSREKALLAKVEEEKWTRGRKYTADVLVVEDNPVCQMAVCLGLRRMGFSVEVSEDGSDAIDRFERGERYRLVLMDRNMPKVEGPEAISQILSQLESSSPSSPACPFRTQIPLFIGLTGQTEQSGDFEAAGAVKTIFKPVTTKNLQMAFEELNFKSRGVPRGRRDSV</sequence>
<evidence type="ECO:0000256" key="3">
    <source>
        <dbReference type="ARBA" id="ARBA00022679"/>
    </source>
</evidence>
<feature type="transmembrane region" description="Helical" evidence="7">
    <location>
        <begin position="132"/>
        <end position="150"/>
    </location>
</feature>
<evidence type="ECO:0000259" key="8">
    <source>
        <dbReference type="PROSITE" id="PS50109"/>
    </source>
</evidence>
<gene>
    <name evidence="10" type="ORF">Cvel_14343</name>
</gene>
<evidence type="ECO:0000256" key="2">
    <source>
        <dbReference type="ARBA" id="ARBA00012438"/>
    </source>
</evidence>
<dbReference type="SUPFAM" id="SSF52172">
    <property type="entry name" value="CheY-like"/>
    <property type="match status" value="1"/>
</dbReference>
<dbReference type="AlphaFoldDB" id="A0A0G4F048"/>
<dbReference type="PhylomeDB" id="A0A0G4F048"/>
<evidence type="ECO:0000256" key="4">
    <source>
        <dbReference type="ARBA" id="ARBA00022777"/>
    </source>
</evidence>
<feature type="domain" description="Histidine kinase" evidence="8">
    <location>
        <begin position="218"/>
        <end position="522"/>
    </location>
</feature>
<dbReference type="GO" id="GO:0000155">
    <property type="term" value="F:phosphorelay sensor kinase activity"/>
    <property type="evidence" value="ECO:0007669"/>
    <property type="project" value="TreeGrafter"/>
</dbReference>
<dbReference type="PANTHER" id="PTHR43047">
    <property type="entry name" value="TWO-COMPONENT HISTIDINE PROTEIN KINASE"/>
    <property type="match status" value="1"/>
</dbReference>
<dbReference type="InterPro" id="IPR003594">
    <property type="entry name" value="HATPase_dom"/>
</dbReference>
<feature type="region of interest" description="Disordered" evidence="6">
    <location>
        <begin position="563"/>
        <end position="681"/>
    </location>
</feature>
<evidence type="ECO:0000256" key="6">
    <source>
        <dbReference type="SAM" id="MobiDB-lite"/>
    </source>
</evidence>
<dbReference type="EC" id="2.7.13.3" evidence="2"/>
<dbReference type="InterPro" id="IPR036890">
    <property type="entry name" value="HATPase_C_sf"/>
</dbReference>
<feature type="domain" description="Response regulatory" evidence="9">
    <location>
        <begin position="720"/>
        <end position="847"/>
    </location>
</feature>
<name>A0A0G4F048_9ALVE</name>
<dbReference type="Pfam" id="PF00072">
    <property type="entry name" value="Response_reg"/>
    <property type="match status" value="1"/>
</dbReference>
<accession>A0A0G4F048</accession>
<dbReference type="Pfam" id="PF02518">
    <property type="entry name" value="HATPase_c"/>
    <property type="match status" value="1"/>
</dbReference>
<keyword evidence="5" id="KW-0597">Phosphoprotein</keyword>
<dbReference type="CDD" id="cd17546">
    <property type="entry name" value="REC_hyHK_CKI1_RcsC-like"/>
    <property type="match status" value="1"/>
</dbReference>
<feature type="compositionally biased region" description="Polar residues" evidence="6">
    <location>
        <begin position="586"/>
        <end position="598"/>
    </location>
</feature>
<evidence type="ECO:0000256" key="7">
    <source>
        <dbReference type="SAM" id="Phobius"/>
    </source>
</evidence>
<keyword evidence="3" id="KW-0808">Transferase</keyword>
<dbReference type="InterPro" id="IPR005467">
    <property type="entry name" value="His_kinase_dom"/>
</dbReference>
<feature type="modified residue" description="4-aspartylphosphate" evidence="5">
    <location>
        <position position="770"/>
    </location>
</feature>
<dbReference type="Gene3D" id="1.10.287.130">
    <property type="match status" value="1"/>
</dbReference>
<organism evidence="10">
    <name type="scientific">Chromera velia CCMP2878</name>
    <dbReference type="NCBI Taxonomy" id="1169474"/>
    <lineage>
        <taxon>Eukaryota</taxon>
        <taxon>Sar</taxon>
        <taxon>Alveolata</taxon>
        <taxon>Colpodellida</taxon>
        <taxon>Chromeraceae</taxon>
        <taxon>Chromera</taxon>
    </lineage>
</organism>
<dbReference type="SUPFAM" id="SSF55874">
    <property type="entry name" value="ATPase domain of HSP90 chaperone/DNA topoisomerase II/histidine kinase"/>
    <property type="match status" value="1"/>
</dbReference>
<dbReference type="VEuPathDB" id="CryptoDB:Cvel_14343"/>
<dbReference type="PROSITE" id="PS50109">
    <property type="entry name" value="HIS_KIN"/>
    <property type="match status" value="1"/>
</dbReference>
<dbReference type="EMBL" id="CDMZ01000018">
    <property type="protein sequence ID" value="CEM04579.1"/>
    <property type="molecule type" value="Genomic_DNA"/>
</dbReference>
<dbReference type="SMART" id="SM00448">
    <property type="entry name" value="REC"/>
    <property type="match status" value="1"/>
</dbReference>
<dbReference type="PANTHER" id="PTHR43047:SF72">
    <property type="entry name" value="OSMOSENSING HISTIDINE PROTEIN KINASE SLN1"/>
    <property type="match status" value="1"/>
</dbReference>
<evidence type="ECO:0000256" key="5">
    <source>
        <dbReference type="PROSITE-ProRule" id="PRU00169"/>
    </source>
</evidence>
<keyword evidence="7" id="KW-1133">Transmembrane helix</keyword>
<keyword evidence="7" id="KW-0472">Membrane</keyword>
<dbReference type="GO" id="GO:0005886">
    <property type="term" value="C:plasma membrane"/>
    <property type="evidence" value="ECO:0007669"/>
    <property type="project" value="TreeGrafter"/>
</dbReference>
<dbReference type="PROSITE" id="PS50110">
    <property type="entry name" value="RESPONSE_REGULATORY"/>
    <property type="match status" value="1"/>
</dbReference>
<dbReference type="InterPro" id="IPR011006">
    <property type="entry name" value="CheY-like_superfamily"/>
</dbReference>
<dbReference type="Gene3D" id="3.30.565.10">
    <property type="entry name" value="Histidine kinase-like ATPase, C-terminal domain"/>
    <property type="match status" value="1"/>
</dbReference>
<dbReference type="PRINTS" id="PR00344">
    <property type="entry name" value="BCTRLSENSOR"/>
</dbReference>
<feature type="transmembrane region" description="Helical" evidence="7">
    <location>
        <begin position="21"/>
        <end position="43"/>
    </location>
</feature>